<name>A0A5B0NNC4_PUCGR</name>
<dbReference type="AlphaFoldDB" id="A0A5B0NNC4"/>
<evidence type="ECO:0000256" key="1">
    <source>
        <dbReference type="SAM" id="MobiDB-lite"/>
    </source>
</evidence>
<comment type="caution">
    <text evidence="2">The sequence shown here is derived from an EMBL/GenBank/DDBJ whole genome shotgun (WGS) entry which is preliminary data.</text>
</comment>
<feature type="region of interest" description="Disordered" evidence="1">
    <location>
        <begin position="61"/>
        <end position="92"/>
    </location>
</feature>
<dbReference type="Proteomes" id="UP000324748">
    <property type="component" value="Unassembled WGS sequence"/>
</dbReference>
<evidence type="ECO:0000313" key="2">
    <source>
        <dbReference type="EMBL" id="KAA1089439.1"/>
    </source>
</evidence>
<proteinExistence type="predicted"/>
<accession>A0A5B0NNC4</accession>
<protein>
    <submittedName>
        <fullName evidence="2">Uncharacterized protein</fullName>
    </submittedName>
</protein>
<feature type="compositionally biased region" description="Polar residues" evidence="1">
    <location>
        <begin position="76"/>
        <end position="92"/>
    </location>
</feature>
<sequence>MFLNHWLWAVHHLITESSLRYAELKRRVYDDIPQRFDNPEKAPRLLWCSTLFEKLSPRIYNEASPSPSPPPATLEDPNSWSPQTPLFKLTSS</sequence>
<reference evidence="2 3" key="1">
    <citation type="submission" date="2019-05" db="EMBL/GenBank/DDBJ databases">
        <title>Emergence of the Ug99 lineage of the wheat stem rust pathogen through somatic hybridization.</title>
        <authorList>
            <person name="Li F."/>
            <person name="Upadhyaya N.M."/>
            <person name="Sperschneider J."/>
            <person name="Matny O."/>
            <person name="Nguyen-Phuc H."/>
            <person name="Mago R."/>
            <person name="Raley C."/>
            <person name="Miller M.E."/>
            <person name="Silverstein K.A.T."/>
            <person name="Henningsen E."/>
            <person name="Hirsch C.D."/>
            <person name="Visser B."/>
            <person name="Pretorius Z.A."/>
            <person name="Steffenson B.J."/>
            <person name="Schwessinger B."/>
            <person name="Dodds P.N."/>
            <person name="Figueroa M."/>
        </authorList>
    </citation>
    <scope>NUCLEOTIDE SEQUENCE [LARGE SCALE GENOMIC DNA]</scope>
    <source>
        <strain evidence="2">21-0</strain>
    </source>
</reference>
<evidence type="ECO:0000313" key="3">
    <source>
        <dbReference type="Proteomes" id="UP000324748"/>
    </source>
</evidence>
<keyword evidence="3" id="KW-1185">Reference proteome</keyword>
<organism evidence="2 3">
    <name type="scientific">Puccinia graminis f. sp. tritici</name>
    <dbReference type="NCBI Taxonomy" id="56615"/>
    <lineage>
        <taxon>Eukaryota</taxon>
        <taxon>Fungi</taxon>
        <taxon>Dikarya</taxon>
        <taxon>Basidiomycota</taxon>
        <taxon>Pucciniomycotina</taxon>
        <taxon>Pucciniomycetes</taxon>
        <taxon>Pucciniales</taxon>
        <taxon>Pucciniaceae</taxon>
        <taxon>Puccinia</taxon>
    </lineage>
</organism>
<dbReference type="EMBL" id="VSWC01000093">
    <property type="protein sequence ID" value="KAA1089439.1"/>
    <property type="molecule type" value="Genomic_DNA"/>
</dbReference>
<gene>
    <name evidence="2" type="ORF">PGT21_018252</name>
</gene>